<evidence type="ECO:0000256" key="6">
    <source>
        <dbReference type="ARBA" id="ARBA00022982"/>
    </source>
</evidence>
<gene>
    <name evidence="9" type="primary">rnfE</name>
    <name evidence="10" type="ORF">SAMN05216580_2156</name>
</gene>
<keyword evidence="8 9" id="KW-0472">Membrane</keyword>
<evidence type="ECO:0000256" key="8">
    <source>
        <dbReference type="ARBA" id="ARBA00023136"/>
    </source>
</evidence>
<dbReference type="RefSeq" id="WP_090214295.1">
    <property type="nucleotide sequence ID" value="NZ_LT629780.1"/>
</dbReference>
<keyword evidence="9" id="KW-1003">Cell membrane</keyword>
<dbReference type="NCBIfam" id="NF009070">
    <property type="entry name" value="PRK12405.1"/>
    <property type="match status" value="1"/>
</dbReference>
<keyword evidence="3 9" id="KW-0997">Cell inner membrane</keyword>
<keyword evidence="5 9" id="KW-1278">Translocase</keyword>
<dbReference type="PIRSF" id="PIRSF006102">
    <property type="entry name" value="NQR_DE"/>
    <property type="match status" value="1"/>
</dbReference>
<keyword evidence="6 9" id="KW-0249">Electron transport</keyword>
<evidence type="ECO:0000256" key="2">
    <source>
        <dbReference type="ARBA" id="ARBA00022448"/>
    </source>
</evidence>
<dbReference type="GO" id="GO:0022900">
    <property type="term" value="P:electron transport chain"/>
    <property type="evidence" value="ECO:0007669"/>
    <property type="project" value="UniProtKB-UniRule"/>
</dbReference>
<dbReference type="PANTHER" id="PTHR30586">
    <property type="entry name" value="ELECTRON TRANSPORT COMPLEX PROTEIN RNFE"/>
    <property type="match status" value="1"/>
</dbReference>
<evidence type="ECO:0000313" key="11">
    <source>
        <dbReference type="Proteomes" id="UP000243063"/>
    </source>
</evidence>
<dbReference type="OrthoDB" id="9782945at2"/>
<dbReference type="GO" id="GO:0012505">
    <property type="term" value="C:endomembrane system"/>
    <property type="evidence" value="ECO:0007669"/>
    <property type="project" value="UniProtKB-SubCell"/>
</dbReference>
<feature type="transmembrane region" description="Helical" evidence="9">
    <location>
        <begin position="128"/>
        <end position="149"/>
    </location>
</feature>
<evidence type="ECO:0000256" key="5">
    <source>
        <dbReference type="ARBA" id="ARBA00022967"/>
    </source>
</evidence>
<protein>
    <recommendedName>
        <fullName evidence="9">Ion-translocating oxidoreductase complex subunit E</fullName>
        <ecNumber evidence="9">7.-.-.-</ecNumber>
    </recommendedName>
    <alternativeName>
        <fullName evidence="9">Rnf electron transport complex subunit E</fullName>
    </alternativeName>
</protein>
<evidence type="ECO:0000313" key="10">
    <source>
        <dbReference type="EMBL" id="SDU27430.1"/>
    </source>
</evidence>
<dbReference type="STRING" id="1245526.SAMN05216580_2156"/>
<accession>A0A1H2H6D7</accession>
<feature type="transmembrane region" description="Helical" evidence="9">
    <location>
        <begin position="72"/>
        <end position="91"/>
    </location>
</feature>
<dbReference type="NCBIfam" id="TIGR01948">
    <property type="entry name" value="rnfE"/>
    <property type="match status" value="1"/>
</dbReference>
<comment type="similarity">
    <text evidence="9">Belongs to the NqrDE/RnfAE family.</text>
</comment>
<comment type="subunit">
    <text evidence="9">The complex is composed of six subunits: RnfA, RnfB, RnfC, RnfD, RnfE and RnfG.</text>
</comment>
<dbReference type="Proteomes" id="UP000243063">
    <property type="component" value="Chromosome I"/>
</dbReference>
<organism evidence="10 11">
    <name type="scientific">Geopseudomonas guangdongensis</name>
    <dbReference type="NCBI Taxonomy" id="1245526"/>
    <lineage>
        <taxon>Bacteria</taxon>
        <taxon>Pseudomonadati</taxon>
        <taxon>Pseudomonadota</taxon>
        <taxon>Gammaproteobacteria</taxon>
        <taxon>Pseudomonadales</taxon>
        <taxon>Pseudomonadaceae</taxon>
        <taxon>Geopseudomonas</taxon>
    </lineage>
</organism>
<dbReference type="EMBL" id="LT629780">
    <property type="protein sequence ID" value="SDU27430.1"/>
    <property type="molecule type" value="Genomic_DNA"/>
</dbReference>
<comment type="subcellular location">
    <subcellularLocation>
        <location evidence="9">Cell inner membrane</location>
        <topology evidence="9">Multi-pass membrane protein</topology>
    </subcellularLocation>
    <subcellularLocation>
        <location evidence="1">Endomembrane system</location>
        <topology evidence="1">Multi-pass membrane protein</topology>
    </subcellularLocation>
</comment>
<name>A0A1H2H6D7_9GAMM</name>
<keyword evidence="4 9" id="KW-0812">Transmembrane</keyword>
<comment type="function">
    <text evidence="9">Part of a membrane-bound complex that couples electron transfer with translocation of ions across the membrane.</text>
</comment>
<evidence type="ECO:0000256" key="1">
    <source>
        <dbReference type="ARBA" id="ARBA00004127"/>
    </source>
</evidence>
<feature type="transmembrane region" description="Helical" evidence="9">
    <location>
        <begin position="185"/>
        <end position="203"/>
    </location>
</feature>
<dbReference type="AlphaFoldDB" id="A0A1H2H6D7"/>
<dbReference type="HAMAP" id="MF_00478">
    <property type="entry name" value="RsxE_RnfE"/>
    <property type="match status" value="1"/>
</dbReference>
<evidence type="ECO:0000256" key="3">
    <source>
        <dbReference type="ARBA" id="ARBA00022519"/>
    </source>
</evidence>
<feature type="transmembrane region" description="Helical" evidence="9">
    <location>
        <begin position="39"/>
        <end position="60"/>
    </location>
</feature>
<evidence type="ECO:0000256" key="9">
    <source>
        <dbReference type="HAMAP-Rule" id="MF_00478"/>
    </source>
</evidence>
<dbReference type="InterPro" id="IPR003667">
    <property type="entry name" value="NqrDE/RnfAE"/>
</dbReference>
<reference evidence="11" key="1">
    <citation type="submission" date="2016-10" db="EMBL/GenBank/DDBJ databases">
        <authorList>
            <person name="Varghese N."/>
            <person name="Submissions S."/>
        </authorList>
    </citation>
    <scope>NUCLEOTIDE SEQUENCE [LARGE SCALE GENOMIC DNA]</scope>
    <source>
        <strain evidence="11">CCTCC 2012022</strain>
    </source>
</reference>
<feature type="transmembrane region" description="Helical" evidence="9">
    <location>
        <begin position="97"/>
        <end position="116"/>
    </location>
</feature>
<keyword evidence="2 9" id="KW-0813">Transport</keyword>
<sequence length="238" mass="24999">MSQSYREIAVNGLWKNNPGLVQLLGLCPLLGTSNSTVNALGLALATMLVLTCSNAAVSLIRSVTHTAVRLPAFVMIIAALTTCTELLMQAYTYELYQILGIFIPLITTNCVILGRADGFAAKNGIARSAFDGLMMGTGFGLVLVVLGAIRELLGSGTLLADMQLLFGAGAAGWRIEAFGSDYRGFLLAILPPGAFLVMGLLIAGKNLVDTRLEARAKARAGAPQAAVSRRVRVTGVVE</sequence>
<dbReference type="EC" id="7.-.-.-" evidence="9"/>
<dbReference type="InterPro" id="IPR010968">
    <property type="entry name" value="RnfE"/>
</dbReference>
<dbReference type="GO" id="GO:0005886">
    <property type="term" value="C:plasma membrane"/>
    <property type="evidence" value="ECO:0007669"/>
    <property type="project" value="UniProtKB-SubCell"/>
</dbReference>
<keyword evidence="7 9" id="KW-1133">Transmembrane helix</keyword>
<dbReference type="PANTHER" id="PTHR30586:SF0">
    <property type="entry name" value="ION-TRANSLOCATING OXIDOREDUCTASE COMPLEX SUBUNIT E"/>
    <property type="match status" value="1"/>
</dbReference>
<evidence type="ECO:0000256" key="4">
    <source>
        <dbReference type="ARBA" id="ARBA00022692"/>
    </source>
</evidence>
<evidence type="ECO:0000256" key="7">
    <source>
        <dbReference type="ARBA" id="ARBA00022989"/>
    </source>
</evidence>
<dbReference type="Pfam" id="PF02508">
    <property type="entry name" value="Rnf-Nqr"/>
    <property type="match status" value="1"/>
</dbReference>
<proteinExistence type="inferred from homology"/>
<keyword evidence="11" id="KW-1185">Reference proteome</keyword>